<reference evidence="1" key="1">
    <citation type="submission" date="2014-11" db="EMBL/GenBank/DDBJ databases">
        <authorList>
            <person name="Amaro Gonzalez C."/>
        </authorList>
    </citation>
    <scope>NUCLEOTIDE SEQUENCE</scope>
</reference>
<accession>A0A0E9RZG2</accession>
<evidence type="ECO:0000313" key="1">
    <source>
        <dbReference type="EMBL" id="JAH33668.1"/>
    </source>
</evidence>
<organism evidence="1">
    <name type="scientific">Anguilla anguilla</name>
    <name type="common">European freshwater eel</name>
    <name type="synonym">Muraena anguilla</name>
    <dbReference type="NCBI Taxonomy" id="7936"/>
    <lineage>
        <taxon>Eukaryota</taxon>
        <taxon>Metazoa</taxon>
        <taxon>Chordata</taxon>
        <taxon>Craniata</taxon>
        <taxon>Vertebrata</taxon>
        <taxon>Euteleostomi</taxon>
        <taxon>Actinopterygii</taxon>
        <taxon>Neopterygii</taxon>
        <taxon>Teleostei</taxon>
        <taxon>Anguilliformes</taxon>
        <taxon>Anguillidae</taxon>
        <taxon>Anguilla</taxon>
    </lineage>
</organism>
<reference evidence="1" key="2">
    <citation type="journal article" date="2015" name="Fish Shellfish Immunol.">
        <title>Early steps in the European eel (Anguilla anguilla)-Vibrio vulnificus interaction in the gills: Role of the RtxA13 toxin.</title>
        <authorList>
            <person name="Callol A."/>
            <person name="Pajuelo D."/>
            <person name="Ebbesson L."/>
            <person name="Teles M."/>
            <person name="MacKenzie S."/>
            <person name="Amaro C."/>
        </authorList>
    </citation>
    <scope>NUCLEOTIDE SEQUENCE</scope>
</reference>
<name>A0A0E9RZG2_ANGAN</name>
<sequence>MTSFRVANLEVSSAMVPWPFFFNPCRVLDFCRKLGRRLT</sequence>
<proteinExistence type="predicted"/>
<dbReference type="AlphaFoldDB" id="A0A0E9RZG2"/>
<protein>
    <submittedName>
        <fullName evidence="1">Uncharacterized protein</fullName>
    </submittedName>
</protein>
<dbReference type="EMBL" id="GBXM01074909">
    <property type="protein sequence ID" value="JAH33668.1"/>
    <property type="molecule type" value="Transcribed_RNA"/>
</dbReference>